<evidence type="ECO:0000256" key="3">
    <source>
        <dbReference type="ARBA" id="ARBA00022723"/>
    </source>
</evidence>
<dbReference type="CDD" id="cd06141">
    <property type="entry name" value="WRN_exo"/>
    <property type="match status" value="1"/>
</dbReference>
<evidence type="ECO:0000256" key="5">
    <source>
        <dbReference type="ARBA" id="ARBA00022839"/>
    </source>
</evidence>
<dbReference type="Pfam" id="PF01612">
    <property type="entry name" value="DNA_pol_A_exo1"/>
    <property type="match status" value="1"/>
</dbReference>
<keyword evidence="3" id="KW-0479">Metal-binding</keyword>
<dbReference type="PANTHER" id="PTHR13620">
    <property type="entry name" value="3-5 EXONUCLEASE"/>
    <property type="match status" value="1"/>
</dbReference>
<feature type="region of interest" description="Disordered" evidence="10">
    <location>
        <begin position="1"/>
        <end position="25"/>
    </location>
</feature>
<dbReference type="GO" id="GO:0008408">
    <property type="term" value="F:3'-5' exonuclease activity"/>
    <property type="evidence" value="ECO:0007669"/>
    <property type="project" value="InterPro"/>
</dbReference>
<sequence length="396" mass="44317">MASSAPIPNTSPNPNPTMPSTQPIYTHQRPLGSILNALQAFCLPNLRSDRPRNVPQIKYLTTAEDVNAVIPSIQSNCHTFAQTIGFDLEWDVVPKHGKAAVMQLCTADTIYVVQLSAMSPIPTSLVEIMADASLLKIGVAVRNDAHKLRRDFGINSEGLVELSAMAKLLDQDLWKHRRLLVSLSDLCEYYLQHTLRKDAIRVSRWSRQPLSEAQLMYAASDVYVSLELFHQLAYHAFERHRLQSLPSSSPWTPDAGLEHVMDLVRQATGRVDQAPAKNILPKKPANMPVRKGSRDKLLAHHRALSAWRNSQLDLASVAANAGIQRTTSAGYVIRALQEELSATKNPRNASTAWSMHERSRLRQELTTQAMRKTVQYHSVFLRSYGVFSDAELKAMR</sequence>
<dbReference type="GO" id="GO:0046872">
    <property type="term" value="F:metal ion binding"/>
    <property type="evidence" value="ECO:0007669"/>
    <property type="project" value="UniProtKB-KW"/>
</dbReference>
<comment type="subcellular location">
    <subcellularLocation>
        <location evidence="1">Nucleus</location>
    </subcellularLocation>
</comment>
<dbReference type="GO" id="GO:0003676">
    <property type="term" value="F:nucleic acid binding"/>
    <property type="evidence" value="ECO:0007669"/>
    <property type="project" value="InterPro"/>
</dbReference>
<dbReference type="GO" id="GO:0005634">
    <property type="term" value="C:nucleus"/>
    <property type="evidence" value="ECO:0007669"/>
    <property type="project" value="UniProtKB-SubCell"/>
</dbReference>
<dbReference type="SMART" id="SM00474">
    <property type="entry name" value="35EXOc"/>
    <property type="match status" value="1"/>
</dbReference>
<dbReference type="Proteomes" id="UP001219567">
    <property type="component" value="Chromosome 3"/>
</dbReference>
<evidence type="ECO:0000259" key="11">
    <source>
        <dbReference type="SMART" id="SM00474"/>
    </source>
</evidence>
<keyword evidence="13" id="KW-1185">Reference proteome</keyword>
<keyword evidence="2" id="KW-0540">Nuclease</keyword>
<dbReference type="InterPro" id="IPR012337">
    <property type="entry name" value="RNaseH-like_sf"/>
</dbReference>
<evidence type="ECO:0000256" key="4">
    <source>
        <dbReference type="ARBA" id="ARBA00022801"/>
    </source>
</evidence>
<keyword evidence="7" id="KW-0539">Nucleus</keyword>
<keyword evidence="5" id="KW-0269">Exonuclease</keyword>
<evidence type="ECO:0000256" key="6">
    <source>
        <dbReference type="ARBA" id="ARBA00022842"/>
    </source>
</evidence>
<protein>
    <recommendedName>
        <fullName evidence="8">3'-5' exonuclease</fullName>
    </recommendedName>
    <alternativeName>
        <fullName evidence="9">Werner Syndrome-like exonuclease</fullName>
    </alternativeName>
</protein>
<evidence type="ECO:0000256" key="1">
    <source>
        <dbReference type="ARBA" id="ARBA00004123"/>
    </source>
</evidence>
<dbReference type="Gene3D" id="3.30.420.10">
    <property type="entry name" value="Ribonuclease H-like superfamily/Ribonuclease H"/>
    <property type="match status" value="1"/>
</dbReference>
<dbReference type="InterPro" id="IPR051132">
    <property type="entry name" value="3-5_Exonuclease_domain"/>
</dbReference>
<evidence type="ECO:0000313" key="12">
    <source>
        <dbReference type="EMBL" id="WFC99876.1"/>
    </source>
</evidence>
<dbReference type="PANTHER" id="PTHR13620:SF109">
    <property type="entry name" value="3'-5' EXONUCLEASE"/>
    <property type="match status" value="1"/>
</dbReference>
<proteinExistence type="predicted"/>
<dbReference type="InterPro" id="IPR002562">
    <property type="entry name" value="3'-5'_exonuclease_dom"/>
</dbReference>
<accession>A0AAJ5YW89</accession>
<organism evidence="12 13">
    <name type="scientific">Malassezia yamatoensis</name>
    <dbReference type="NCBI Taxonomy" id="253288"/>
    <lineage>
        <taxon>Eukaryota</taxon>
        <taxon>Fungi</taxon>
        <taxon>Dikarya</taxon>
        <taxon>Basidiomycota</taxon>
        <taxon>Ustilaginomycotina</taxon>
        <taxon>Malasseziomycetes</taxon>
        <taxon>Malasseziales</taxon>
        <taxon>Malasseziaceae</taxon>
        <taxon>Malassezia</taxon>
    </lineage>
</organism>
<evidence type="ECO:0000256" key="8">
    <source>
        <dbReference type="ARBA" id="ARBA00040531"/>
    </source>
</evidence>
<dbReference type="AlphaFoldDB" id="A0AAJ5YW89"/>
<evidence type="ECO:0000256" key="7">
    <source>
        <dbReference type="ARBA" id="ARBA00023242"/>
    </source>
</evidence>
<evidence type="ECO:0000256" key="10">
    <source>
        <dbReference type="SAM" id="MobiDB-lite"/>
    </source>
</evidence>
<dbReference type="EMBL" id="CP119945">
    <property type="protein sequence ID" value="WFC99876.1"/>
    <property type="molecule type" value="Genomic_DNA"/>
</dbReference>
<dbReference type="SUPFAM" id="SSF53098">
    <property type="entry name" value="Ribonuclease H-like"/>
    <property type="match status" value="1"/>
</dbReference>
<evidence type="ECO:0000256" key="9">
    <source>
        <dbReference type="ARBA" id="ARBA00042761"/>
    </source>
</evidence>
<reference evidence="12 13" key="1">
    <citation type="submission" date="2023-03" db="EMBL/GenBank/DDBJ databases">
        <title>Mating type loci evolution in Malassezia.</title>
        <authorList>
            <person name="Coelho M.A."/>
        </authorList>
    </citation>
    <scope>NUCLEOTIDE SEQUENCE [LARGE SCALE GENOMIC DNA]</scope>
    <source>
        <strain evidence="12 13">CBS 9725</strain>
    </source>
</reference>
<evidence type="ECO:0000313" key="13">
    <source>
        <dbReference type="Proteomes" id="UP001219567"/>
    </source>
</evidence>
<keyword evidence="4" id="KW-0378">Hydrolase</keyword>
<gene>
    <name evidence="12" type="ORF">MYAM1_002622</name>
</gene>
<evidence type="ECO:0000256" key="2">
    <source>
        <dbReference type="ARBA" id="ARBA00022722"/>
    </source>
</evidence>
<feature type="domain" description="3'-5' exonuclease" evidence="11">
    <location>
        <begin position="57"/>
        <end position="237"/>
    </location>
</feature>
<dbReference type="InterPro" id="IPR036397">
    <property type="entry name" value="RNaseH_sf"/>
</dbReference>
<dbReference type="GO" id="GO:0006139">
    <property type="term" value="P:nucleobase-containing compound metabolic process"/>
    <property type="evidence" value="ECO:0007669"/>
    <property type="project" value="InterPro"/>
</dbReference>
<name>A0AAJ5YW89_9BASI</name>
<keyword evidence="6" id="KW-0460">Magnesium</keyword>